<sequence length="167" mass="18996">MKALRAKKKKIVLTQGSFDLLHIGHARYCAEAKRYGDVLFVGVDSDQKVRQRKGPNRPIVPESERMEMLTHLKSVDYVVLKKNSAVKFSLIKAIQPDVLVATSQTYTAERIQELEKICGQVVVLAPMAITSTTAKIRLMQMKTSKKLERTLRDKLLKTVEEVLMELR</sequence>
<gene>
    <name evidence="4" type="primary">hldE_17</name>
    <name evidence="4" type="ORF">SDC9_169395</name>
</gene>
<dbReference type="Pfam" id="PF01467">
    <property type="entry name" value="CTP_transf_like"/>
    <property type="match status" value="1"/>
</dbReference>
<dbReference type="PANTHER" id="PTHR43793:SF2">
    <property type="entry name" value="BIFUNCTIONAL PROTEIN HLDE"/>
    <property type="match status" value="1"/>
</dbReference>
<evidence type="ECO:0000259" key="3">
    <source>
        <dbReference type="Pfam" id="PF01467"/>
    </source>
</evidence>
<evidence type="ECO:0000313" key="4">
    <source>
        <dbReference type="EMBL" id="MPN22012.1"/>
    </source>
</evidence>
<name>A0A645G7R5_9ZZZZ</name>
<reference evidence="4" key="1">
    <citation type="submission" date="2019-08" db="EMBL/GenBank/DDBJ databases">
        <authorList>
            <person name="Kucharzyk K."/>
            <person name="Murdoch R.W."/>
            <person name="Higgins S."/>
            <person name="Loffler F."/>
        </authorList>
    </citation>
    <scope>NUCLEOTIDE SEQUENCE</scope>
</reference>
<dbReference type="NCBIfam" id="TIGR00125">
    <property type="entry name" value="cyt_tran_rel"/>
    <property type="match status" value="1"/>
</dbReference>
<dbReference type="InterPro" id="IPR050385">
    <property type="entry name" value="Archaeal_FAD_synthase"/>
</dbReference>
<dbReference type="InterPro" id="IPR004821">
    <property type="entry name" value="Cyt_trans-like"/>
</dbReference>
<keyword evidence="2" id="KW-0548">Nucleotidyltransferase</keyword>
<dbReference type="InterPro" id="IPR014729">
    <property type="entry name" value="Rossmann-like_a/b/a_fold"/>
</dbReference>
<dbReference type="GO" id="GO:0016779">
    <property type="term" value="F:nucleotidyltransferase activity"/>
    <property type="evidence" value="ECO:0007669"/>
    <property type="project" value="UniProtKB-KW"/>
</dbReference>
<evidence type="ECO:0000256" key="2">
    <source>
        <dbReference type="ARBA" id="ARBA00022695"/>
    </source>
</evidence>
<keyword evidence="1" id="KW-0808">Transferase</keyword>
<evidence type="ECO:0000256" key="1">
    <source>
        <dbReference type="ARBA" id="ARBA00022679"/>
    </source>
</evidence>
<organism evidence="4">
    <name type="scientific">bioreactor metagenome</name>
    <dbReference type="NCBI Taxonomy" id="1076179"/>
    <lineage>
        <taxon>unclassified sequences</taxon>
        <taxon>metagenomes</taxon>
        <taxon>ecological metagenomes</taxon>
    </lineage>
</organism>
<accession>A0A645G7R5</accession>
<protein>
    <submittedName>
        <fullName evidence="4">Bifunctional protein HldE</fullName>
    </submittedName>
</protein>
<dbReference type="Gene3D" id="3.40.50.620">
    <property type="entry name" value="HUPs"/>
    <property type="match status" value="1"/>
</dbReference>
<dbReference type="AlphaFoldDB" id="A0A645G7R5"/>
<comment type="caution">
    <text evidence="4">The sequence shown here is derived from an EMBL/GenBank/DDBJ whole genome shotgun (WGS) entry which is preliminary data.</text>
</comment>
<feature type="domain" description="Cytidyltransferase-like" evidence="3">
    <location>
        <begin position="14"/>
        <end position="126"/>
    </location>
</feature>
<dbReference type="PANTHER" id="PTHR43793">
    <property type="entry name" value="FAD SYNTHASE"/>
    <property type="match status" value="1"/>
</dbReference>
<dbReference type="SUPFAM" id="SSF52374">
    <property type="entry name" value="Nucleotidylyl transferase"/>
    <property type="match status" value="1"/>
</dbReference>
<dbReference type="EMBL" id="VSSQ01070151">
    <property type="protein sequence ID" value="MPN22012.1"/>
    <property type="molecule type" value="Genomic_DNA"/>
</dbReference>
<proteinExistence type="predicted"/>